<reference evidence="2" key="5">
    <citation type="submission" date="2018-04" db="UniProtKB">
        <authorList>
            <consortium name="EnsemblFungi"/>
        </authorList>
    </citation>
    <scope>IDENTIFICATION</scope>
    <source>
        <strain evidence="2">R3-111a-1</strain>
    </source>
</reference>
<organism evidence="1">
    <name type="scientific">Gaeumannomyces tritici (strain R3-111a-1)</name>
    <name type="common">Wheat and barley take-all root rot fungus</name>
    <name type="synonym">Gaeumannomyces graminis var. tritici</name>
    <dbReference type="NCBI Taxonomy" id="644352"/>
    <lineage>
        <taxon>Eukaryota</taxon>
        <taxon>Fungi</taxon>
        <taxon>Dikarya</taxon>
        <taxon>Ascomycota</taxon>
        <taxon>Pezizomycotina</taxon>
        <taxon>Sordariomycetes</taxon>
        <taxon>Sordariomycetidae</taxon>
        <taxon>Magnaporthales</taxon>
        <taxon>Magnaporthaceae</taxon>
        <taxon>Gaeumannomyces</taxon>
    </lineage>
</organism>
<protein>
    <submittedName>
        <fullName evidence="1 2">Uncharacterized protein</fullName>
    </submittedName>
</protein>
<evidence type="ECO:0000313" key="2">
    <source>
        <dbReference type="EnsemblFungi" id="EJT70108"/>
    </source>
</evidence>
<reference evidence="1" key="3">
    <citation type="submission" date="2010-09" db="EMBL/GenBank/DDBJ databases">
        <title>Annotation of Gaeumannomyces graminis var. tritici R3-111a-1.</title>
        <authorList>
            <consortium name="The Broad Institute Genome Sequencing Platform"/>
            <person name="Ma L.-J."/>
            <person name="Dead R."/>
            <person name="Young S.K."/>
            <person name="Zeng Q."/>
            <person name="Gargeya S."/>
            <person name="Fitzgerald M."/>
            <person name="Haas B."/>
            <person name="Abouelleil A."/>
            <person name="Alvarado L."/>
            <person name="Arachchi H.M."/>
            <person name="Berlin A."/>
            <person name="Brown A."/>
            <person name="Chapman S.B."/>
            <person name="Chen Z."/>
            <person name="Dunbar C."/>
            <person name="Freedman E."/>
            <person name="Gearin G."/>
            <person name="Gellesch M."/>
            <person name="Goldberg J."/>
            <person name="Griggs A."/>
            <person name="Gujja S."/>
            <person name="Heiman D."/>
            <person name="Howarth C."/>
            <person name="Larson L."/>
            <person name="Lui A."/>
            <person name="MacDonald P.J.P."/>
            <person name="Mehta T."/>
            <person name="Montmayeur A."/>
            <person name="Murphy C."/>
            <person name="Neiman D."/>
            <person name="Pearson M."/>
            <person name="Priest M."/>
            <person name="Roberts A."/>
            <person name="Saif S."/>
            <person name="Shea T."/>
            <person name="Shenoy N."/>
            <person name="Sisk P."/>
            <person name="Stolte C."/>
            <person name="Sykes S."/>
            <person name="Yandava C."/>
            <person name="Wortman J."/>
            <person name="Nusbaum C."/>
            <person name="Birren B."/>
        </authorList>
    </citation>
    <scope>NUCLEOTIDE SEQUENCE</scope>
    <source>
        <strain evidence="1">R3-111a-1</strain>
    </source>
</reference>
<dbReference type="EMBL" id="GL385402">
    <property type="protein sequence ID" value="EJT70108.1"/>
    <property type="molecule type" value="Genomic_DNA"/>
</dbReference>
<proteinExistence type="predicted"/>
<sequence>MRTVNRENPPKPCGVFETEIKKMVQDKLGDPDAVLANHSMRACRVFVCATAQKSAGDVCFRNFESSRFSPVGNVKI</sequence>
<keyword evidence="3" id="KW-1185">Reference proteome</keyword>
<evidence type="ECO:0000313" key="3">
    <source>
        <dbReference type="Proteomes" id="UP000006039"/>
    </source>
</evidence>
<evidence type="ECO:0000313" key="1">
    <source>
        <dbReference type="EMBL" id="EJT70108.1"/>
    </source>
</evidence>
<dbReference type="Proteomes" id="UP000006039">
    <property type="component" value="Unassembled WGS sequence"/>
</dbReference>
<reference evidence="1" key="2">
    <citation type="submission" date="2010-07" db="EMBL/GenBank/DDBJ databases">
        <authorList>
            <consortium name="The Broad Institute Genome Sequencing Platform"/>
            <consortium name="Broad Institute Genome Sequencing Center for Infectious Disease"/>
            <person name="Ma L.-J."/>
            <person name="Dead R."/>
            <person name="Young S."/>
            <person name="Zeng Q."/>
            <person name="Koehrsen M."/>
            <person name="Alvarado L."/>
            <person name="Berlin A."/>
            <person name="Chapman S.B."/>
            <person name="Chen Z."/>
            <person name="Freedman E."/>
            <person name="Gellesch M."/>
            <person name="Goldberg J."/>
            <person name="Griggs A."/>
            <person name="Gujja S."/>
            <person name="Heilman E.R."/>
            <person name="Heiman D."/>
            <person name="Hepburn T."/>
            <person name="Howarth C."/>
            <person name="Jen D."/>
            <person name="Larson L."/>
            <person name="Mehta T."/>
            <person name="Neiman D."/>
            <person name="Pearson M."/>
            <person name="Roberts A."/>
            <person name="Saif S."/>
            <person name="Shea T."/>
            <person name="Shenoy N."/>
            <person name="Sisk P."/>
            <person name="Stolte C."/>
            <person name="Sykes S."/>
            <person name="Walk T."/>
            <person name="White J."/>
            <person name="Yandava C."/>
            <person name="Haas B."/>
            <person name="Nusbaum C."/>
            <person name="Birren B."/>
        </authorList>
    </citation>
    <scope>NUCLEOTIDE SEQUENCE</scope>
    <source>
        <strain evidence="1">R3-111a-1</strain>
    </source>
</reference>
<name>J3PFK6_GAET3</name>
<accession>J3PFK6</accession>
<reference evidence="2" key="4">
    <citation type="journal article" date="2015" name="G3 (Bethesda)">
        <title>Genome sequences of three phytopathogenic species of the Magnaporthaceae family of fungi.</title>
        <authorList>
            <person name="Okagaki L.H."/>
            <person name="Nunes C.C."/>
            <person name="Sailsbery J."/>
            <person name="Clay B."/>
            <person name="Brown D."/>
            <person name="John T."/>
            <person name="Oh Y."/>
            <person name="Young N."/>
            <person name="Fitzgerald M."/>
            <person name="Haas B.J."/>
            <person name="Zeng Q."/>
            <person name="Young S."/>
            <person name="Adiconis X."/>
            <person name="Fan L."/>
            <person name="Levin J.Z."/>
            <person name="Mitchell T.K."/>
            <person name="Okubara P.A."/>
            <person name="Farman M.L."/>
            <person name="Kohn L.M."/>
            <person name="Birren B."/>
            <person name="Ma L.-J."/>
            <person name="Dean R.A."/>
        </authorList>
    </citation>
    <scope>NUCLEOTIDE SEQUENCE</scope>
    <source>
        <strain evidence="2">R3-111a-1</strain>
    </source>
</reference>
<dbReference type="GeneID" id="20352739"/>
<dbReference type="RefSeq" id="XP_009228442.1">
    <property type="nucleotide sequence ID" value="XM_009230178.1"/>
</dbReference>
<dbReference type="VEuPathDB" id="FungiDB:GGTG_12281"/>
<reference evidence="3" key="1">
    <citation type="submission" date="2010-07" db="EMBL/GenBank/DDBJ databases">
        <title>The genome sequence of Gaeumannomyces graminis var. tritici strain R3-111a-1.</title>
        <authorList>
            <consortium name="The Broad Institute Genome Sequencing Platform"/>
            <person name="Ma L.-J."/>
            <person name="Dead R."/>
            <person name="Young S."/>
            <person name="Zeng Q."/>
            <person name="Koehrsen M."/>
            <person name="Alvarado L."/>
            <person name="Berlin A."/>
            <person name="Chapman S.B."/>
            <person name="Chen Z."/>
            <person name="Freedman E."/>
            <person name="Gellesch M."/>
            <person name="Goldberg J."/>
            <person name="Griggs A."/>
            <person name="Gujja S."/>
            <person name="Heilman E.R."/>
            <person name="Heiman D."/>
            <person name="Hepburn T."/>
            <person name="Howarth C."/>
            <person name="Jen D."/>
            <person name="Larson L."/>
            <person name="Mehta T."/>
            <person name="Neiman D."/>
            <person name="Pearson M."/>
            <person name="Roberts A."/>
            <person name="Saif S."/>
            <person name="Shea T."/>
            <person name="Shenoy N."/>
            <person name="Sisk P."/>
            <person name="Stolte C."/>
            <person name="Sykes S."/>
            <person name="Walk T."/>
            <person name="White J."/>
            <person name="Yandava C."/>
            <person name="Haas B."/>
            <person name="Nusbaum C."/>
            <person name="Birren B."/>
        </authorList>
    </citation>
    <scope>NUCLEOTIDE SEQUENCE [LARGE SCALE GENOMIC DNA]</scope>
    <source>
        <strain evidence="3">R3-111a-1</strain>
    </source>
</reference>
<dbReference type="AlphaFoldDB" id="J3PFK6"/>
<dbReference type="HOGENOM" id="CLU_2654642_0_0_1"/>
<gene>
    <name evidence="2" type="primary">20352739</name>
    <name evidence="1" type="ORF">GGTG_12281</name>
</gene>
<dbReference type="EnsemblFungi" id="EJT70108">
    <property type="protein sequence ID" value="EJT70108"/>
    <property type="gene ID" value="GGTG_12281"/>
</dbReference>